<dbReference type="Proteomes" id="UP001246858">
    <property type="component" value="Unassembled WGS sequence"/>
</dbReference>
<comment type="caution">
    <text evidence="1">The sequence shown here is derived from an EMBL/GenBank/DDBJ whole genome shotgun (WGS) entry which is preliminary data.</text>
</comment>
<gene>
    <name evidence="1" type="ORF">J2X78_001936</name>
</gene>
<accession>A0ACC6KVL7</accession>
<evidence type="ECO:0000313" key="1">
    <source>
        <dbReference type="EMBL" id="MDR6783384.1"/>
    </source>
</evidence>
<proteinExistence type="predicted"/>
<keyword evidence="2" id="KW-1185">Reference proteome</keyword>
<dbReference type="EMBL" id="JAVDTF010000001">
    <property type="protein sequence ID" value="MDR6783384.1"/>
    <property type="molecule type" value="Genomic_DNA"/>
</dbReference>
<reference evidence="1" key="1">
    <citation type="submission" date="2023-07" db="EMBL/GenBank/DDBJ databases">
        <title>Sorghum-associated microbial communities from plants grown in Nebraska, USA.</title>
        <authorList>
            <person name="Schachtman D."/>
        </authorList>
    </citation>
    <scope>NUCLEOTIDE SEQUENCE</scope>
    <source>
        <strain evidence="1">2697</strain>
    </source>
</reference>
<keyword evidence="1" id="KW-0413">Isomerase</keyword>
<evidence type="ECO:0000313" key="2">
    <source>
        <dbReference type="Proteomes" id="UP001246858"/>
    </source>
</evidence>
<organism evidence="1 2">
    <name type="scientific">Pedobacter africanus</name>
    <dbReference type="NCBI Taxonomy" id="151894"/>
    <lineage>
        <taxon>Bacteria</taxon>
        <taxon>Pseudomonadati</taxon>
        <taxon>Bacteroidota</taxon>
        <taxon>Sphingobacteriia</taxon>
        <taxon>Sphingobacteriales</taxon>
        <taxon>Sphingobacteriaceae</taxon>
        <taxon>Pedobacter</taxon>
    </lineage>
</organism>
<protein>
    <submittedName>
        <fullName evidence="1">Thiol-disulfide isomerase/thioredoxin</fullName>
    </submittedName>
</protein>
<sequence length="368" mass="41529">MKKLINKTTAVLILLLTHTMLFGQQRPELSIGDPIPALSYSHWVKGTPQDKLSGDKIYVLEFWATWCIPCIAAMPHISDLADQYKGKVKVIGVNILERIGDQAYSGITPKVKEFVQKNQDRMRFDVIVDDDQRTMHNKWLTKAGISGIPATFVVKNEQILWIGHPNFVSSVLKEILEGKYDIQSRKKEYEKQQIASAKGSSIFSKNMGRVDSAITAKRPEEAINLLDSILKVSPSGSYAYRQRKMQILVAFNQEASINYLKEMAEREPKVAAALACYIASQENVNHKINILAVDIIEKHGQKNTFTLDALALLQSKIGRYVDAVKNQQEVLGLLIEAQKKTPDLISKEAIDDSRKKVDKYRLLSEKMN</sequence>
<name>A0ACC6KVL7_9SPHI</name>